<evidence type="ECO:0000313" key="2">
    <source>
        <dbReference type="EMBL" id="WCT75210.1"/>
    </source>
</evidence>
<dbReference type="InterPro" id="IPR055199">
    <property type="entry name" value="Hda_lid"/>
</dbReference>
<dbReference type="InterPro" id="IPR027417">
    <property type="entry name" value="P-loop_NTPase"/>
</dbReference>
<gene>
    <name evidence="2" type="ORF">PQ455_08320</name>
</gene>
<dbReference type="RefSeq" id="WP_273690863.1">
    <property type="nucleotide sequence ID" value="NZ_CP117411.1"/>
</dbReference>
<dbReference type="Pfam" id="PF22688">
    <property type="entry name" value="Hda_lid"/>
    <property type="match status" value="1"/>
</dbReference>
<dbReference type="EMBL" id="CP117411">
    <property type="protein sequence ID" value="WCT75210.1"/>
    <property type="molecule type" value="Genomic_DNA"/>
</dbReference>
<organism evidence="2 3">
    <name type="scientific">Sphingomonas naphthae</name>
    <dbReference type="NCBI Taxonomy" id="1813468"/>
    <lineage>
        <taxon>Bacteria</taxon>
        <taxon>Pseudomonadati</taxon>
        <taxon>Pseudomonadota</taxon>
        <taxon>Alphaproteobacteria</taxon>
        <taxon>Sphingomonadales</taxon>
        <taxon>Sphingomonadaceae</taxon>
        <taxon>Sphingomonas</taxon>
    </lineage>
</organism>
<proteinExistence type="predicted"/>
<reference evidence="2 3" key="1">
    <citation type="submission" date="2023-02" db="EMBL/GenBank/DDBJ databases">
        <title>Genome sequence of Sphingomonas naphthae.</title>
        <authorList>
            <person name="Kim S."/>
            <person name="Heo J."/>
            <person name="Kwon S.-W."/>
        </authorList>
    </citation>
    <scope>NUCLEOTIDE SEQUENCE [LARGE SCALE GENOMIC DNA]</scope>
    <source>
        <strain evidence="2 3">KACC 18716</strain>
    </source>
</reference>
<accession>A0ABY7TQJ4</accession>
<evidence type="ECO:0000259" key="1">
    <source>
        <dbReference type="Pfam" id="PF22688"/>
    </source>
</evidence>
<protein>
    <submittedName>
        <fullName evidence="2">DnaA/Hda family protein</fullName>
    </submittedName>
</protein>
<dbReference type="Gene3D" id="3.40.50.300">
    <property type="entry name" value="P-loop containing nucleotide triphosphate hydrolases"/>
    <property type="match status" value="1"/>
</dbReference>
<sequence>MSQIGLPFDWPASEDERDFFLTNANARVVAHLDHWSHWPVMTTVLSGPRKSGRSLLARIFTAKTGGEMIDDAERQDEEMLFHAWNRAQERRRPLLVIADAPPPAWEITLPDLRSRIAASPKVTMEEPDEDLMALLIEKLLVARGLPVTPDVLRFLLPRIERTYLSLHRLVEALDAAALARRVRLSVPLAREVLRAMGVIDESRQAG</sequence>
<name>A0ABY7TQJ4_9SPHN</name>
<dbReference type="Proteomes" id="UP001220395">
    <property type="component" value="Chromosome"/>
</dbReference>
<dbReference type="Gene3D" id="1.10.8.60">
    <property type="match status" value="1"/>
</dbReference>
<dbReference type="SUPFAM" id="SSF52540">
    <property type="entry name" value="P-loop containing nucleoside triphosphate hydrolases"/>
    <property type="match status" value="1"/>
</dbReference>
<evidence type="ECO:0000313" key="3">
    <source>
        <dbReference type="Proteomes" id="UP001220395"/>
    </source>
</evidence>
<keyword evidence="3" id="KW-1185">Reference proteome</keyword>
<feature type="domain" description="Hda lid" evidence="1">
    <location>
        <begin position="142"/>
        <end position="193"/>
    </location>
</feature>